<sequence length="95" mass="10822">MLWALVMAAGMSDDAFARVLRQAPPDLRAVVERRLGCNHWGGEEPYDAERAAQIRDAAARLKCRSLERDEARMRSRYARRPAWLKLLRAAADRDG</sequence>
<dbReference type="RefSeq" id="WP_185683139.1">
    <property type="nucleotide sequence ID" value="NZ_JACLAU010000009.1"/>
</dbReference>
<protein>
    <submittedName>
        <fullName evidence="1">Uncharacterized protein</fullName>
    </submittedName>
</protein>
<keyword evidence="2" id="KW-1185">Reference proteome</keyword>
<accession>A0A7X1F7D5</accession>
<organism evidence="1 2">
    <name type="scientific">Novosphingobium aerophilum</name>
    <dbReference type="NCBI Taxonomy" id="2839843"/>
    <lineage>
        <taxon>Bacteria</taxon>
        <taxon>Pseudomonadati</taxon>
        <taxon>Pseudomonadota</taxon>
        <taxon>Alphaproteobacteria</taxon>
        <taxon>Sphingomonadales</taxon>
        <taxon>Sphingomonadaceae</taxon>
        <taxon>Novosphingobium</taxon>
    </lineage>
</organism>
<comment type="caution">
    <text evidence="1">The sequence shown here is derived from an EMBL/GenBank/DDBJ whole genome shotgun (WGS) entry which is preliminary data.</text>
</comment>
<dbReference type="AlphaFoldDB" id="A0A7X1F7D5"/>
<dbReference type="EMBL" id="JACLAU010000009">
    <property type="protein sequence ID" value="MBC2651721.1"/>
    <property type="molecule type" value="Genomic_DNA"/>
</dbReference>
<evidence type="ECO:0000313" key="2">
    <source>
        <dbReference type="Proteomes" id="UP000520156"/>
    </source>
</evidence>
<proteinExistence type="predicted"/>
<dbReference type="Proteomes" id="UP000520156">
    <property type="component" value="Unassembled WGS sequence"/>
</dbReference>
<evidence type="ECO:0000313" key="1">
    <source>
        <dbReference type="EMBL" id="MBC2651721.1"/>
    </source>
</evidence>
<reference evidence="1 2" key="1">
    <citation type="submission" date="2020-08" db="EMBL/GenBank/DDBJ databases">
        <title>The genome sequence of Novosphingobium flavum 4Y4.</title>
        <authorList>
            <person name="Liu Y."/>
        </authorList>
    </citation>
    <scope>NUCLEOTIDE SEQUENCE [LARGE SCALE GENOMIC DNA]</scope>
    <source>
        <strain evidence="1 2">4Y4</strain>
    </source>
</reference>
<gene>
    <name evidence="1" type="ORF">H7F49_08395</name>
</gene>
<name>A0A7X1F7D5_9SPHN</name>